<evidence type="ECO:0000256" key="2">
    <source>
        <dbReference type="ARBA" id="ARBA00022481"/>
    </source>
</evidence>
<comment type="caution">
    <text evidence="7">The sequence shown here is derived from an EMBL/GenBank/DDBJ whole genome shotgun (WGS) entry which is preliminary data.</text>
</comment>
<evidence type="ECO:0000313" key="8">
    <source>
        <dbReference type="Proteomes" id="UP000078252"/>
    </source>
</evidence>
<dbReference type="Pfam" id="PF07963">
    <property type="entry name" value="N_methyl"/>
    <property type="match status" value="1"/>
</dbReference>
<protein>
    <recommendedName>
        <fullName evidence="9">Prepilin-type N-terminal cleavage/methylation domain-containing protein</fullName>
    </recommendedName>
</protein>
<name>A0A175RZJ4_9MICO</name>
<dbReference type="EMBL" id="LDQC01000023">
    <property type="protein sequence ID" value="KTR09013.1"/>
    <property type="molecule type" value="Genomic_DNA"/>
</dbReference>
<dbReference type="RefSeq" id="WP_058724876.1">
    <property type="nucleotide sequence ID" value="NZ_LDQC01000023.1"/>
</dbReference>
<feature type="transmembrane region" description="Helical" evidence="6">
    <location>
        <begin position="23"/>
        <end position="48"/>
    </location>
</feature>
<dbReference type="NCBIfam" id="TIGR02532">
    <property type="entry name" value="IV_pilin_GFxxxE"/>
    <property type="match status" value="1"/>
</dbReference>
<keyword evidence="3 6" id="KW-0812">Transmembrane</keyword>
<evidence type="ECO:0000256" key="3">
    <source>
        <dbReference type="ARBA" id="ARBA00022692"/>
    </source>
</evidence>
<dbReference type="InterPro" id="IPR045584">
    <property type="entry name" value="Pilin-like"/>
</dbReference>
<accession>A0A175RZJ4</accession>
<organism evidence="7 8">
    <name type="scientific">Curtobacterium luteum</name>
    <dbReference type="NCBI Taxonomy" id="33881"/>
    <lineage>
        <taxon>Bacteria</taxon>
        <taxon>Bacillati</taxon>
        <taxon>Actinomycetota</taxon>
        <taxon>Actinomycetes</taxon>
        <taxon>Micrococcales</taxon>
        <taxon>Microbacteriaceae</taxon>
        <taxon>Curtobacterium</taxon>
    </lineage>
</organism>
<dbReference type="InterPro" id="IPR012902">
    <property type="entry name" value="N_methyl_site"/>
</dbReference>
<keyword evidence="5 6" id="KW-0472">Membrane</keyword>
<dbReference type="PANTHER" id="PTHR30093:SF44">
    <property type="entry name" value="TYPE II SECRETION SYSTEM CORE PROTEIN G"/>
    <property type="match status" value="1"/>
</dbReference>
<dbReference type="SUPFAM" id="SSF54523">
    <property type="entry name" value="Pili subunits"/>
    <property type="match status" value="1"/>
</dbReference>
<evidence type="ECO:0000256" key="6">
    <source>
        <dbReference type="SAM" id="Phobius"/>
    </source>
</evidence>
<evidence type="ECO:0008006" key="9">
    <source>
        <dbReference type="Google" id="ProtNLM"/>
    </source>
</evidence>
<dbReference type="PATRIC" id="fig|33881.3.peg.1105"/>
<dbReference type="AlphaFoldDB" id="A0A175RZJ4"/>
<keyword evidence="2" id="KW-0488">Methylation</keyword>
<gene>
    <name evidence="7" type="ORF">NS184_04185</name>
</gene>
<sequence>MYFALMGKLDARRKGLLADKEKGFTLIELLVVVIIIGILAAIAIPVYIGVQNNAKNSAVKSDISNVKTAVVTVVSQSDTGAYPATLSSTELTSGDYKAAGSTVGTDTTITYTVNADKSAFCIQGKSTATGKTFGATDSSGVAEGSCSAGVFTKK</sequence>
<dbReference type="Gene3D" id="3.30.700.10">
    <property type="entry name" value="Glycoprotein, Type 4 Pilin"/>
    <property type="match status" value="1"/>
</dbReference>
<evidence type="ECO:0000256" key="1">
    <source>
        <dbReference type="ARBA" id="ARBA00004167"/>
    </source>
</evidence>
<evidence type="ECO:0000256" key="5">
    <source>
        <dbReference type="ARBA" id="ARBA00023136"/>
    </source>
</evidence>
<dbReference type="PROSITE" id="PS00409">
    <property type="entry name" value="PROKAR_NTER_METHYL"/>
    <property type="match status" value="1"/>
</dbReference>
<reference evidence="7 8" key="1">
    <citation type="journal article" date="2016" name="Front. Microbiol.">
        <title>Genomic Resource of Rice Seed Associated Bacteria.</title>
        <authorList>
            <person name="Midha S."/>
            <person name="Bansal K."/>
            <person name="Sharma S."/>
            <person name="Kumar N."/>
            <person name="Patil P.P."/>
            <person name="Chaudhry V."/>
            <person name="Patil P.B."/>
        </authorList>
    </citation>
    <scope>NUCLEOTIDE SEQUENCE [LARGE SCALE GENOMIC DNA]</scope>
    <source>
        <strain evidence="7 8">NS184</strain>
    </source>
</reference>
<dbReference type="STRING" id="33881.NS184_04185"/>
<comment type="subcellular location">
    <subcellularLocation>
        <location evidence="1">Membrane</location>
        <topology evidence="1">Single-pass membrane protein</topology>
    </subcellularLocation>
</comment>
<evidence type="ECO:0000313" key="7">
    <source>
        <dbReference type="EMBL" id="KTR09013.1"/>
    </source>
</evidence>
<dbReference type="PANTHER" id="PTHR30093">
    <property type="entry name" value="GENERAL SECRETION PATHWAY PROTEIN G"/>
    <property type="match status" value="1"/>
</dbReference>
<keyword evidence="4 6" id="KW-1133">Transmembrane helix</keyword>
<evidence type="ECO:0000256" key="4">
    <source>
        <dbReference type="ARBA" id="ARBA00022989"/>
    </source>
</evidence>
<dbReference type="Proteomes" id="UP000078252">
    <property type="component" value="Unassembled WGS sequence"/>
</dbReference>
<dbReference type="GO" id="GO:0016020">
    <property type="term" value="C:membrane"/>
    <property type="evidence" value="ECO:0007669"/>
    <property type="project" value="UniProtKB-SubCell"/>
</dbReference>
<proteinExistence type="predicted"/>
<dbReference type="OrthoDB" id="4980053at2"/>